<reference evidence="8" key="1">
    <citation type="submission" date="2017-02" db="EMBL/GenBank/DDBJ databases">
        <authorList>
            <person name="Tafer H."/>
            <person name="Lopandic K."/>
        </authorList>
    </citation>
    <scope>NUCLEOTIDE SEQUENCE [LARGE SCALE GENOMIC DNA]</scope>
    <source>
        <strain evidence="8">CBS 366.77</strain>
    </source>
</reference>
<dbReference type="SMART" id="SM00066">
    <property type="entry name" value="GAL4"/>
    <property type="match status" value="1"/>
</dbReference>
<dbReference type="EMBL" id="MVGC01000448">
    <property type="protein sequence ID" value="RJE19108.1"/>
    <property type="molecule type" value="Genomic_DNA"/>
</dbReference>
<feature type="domain" description="Zn(2)-C6 fungal-type" evidence="6">
    <location>
        <begin position="21"/>
        <end position="59"/>
    </location>
</feature>
<dbReference type="AlphaFoldDB" id="A0A3A2Z7N5"/>
<dbReference type="STRING" id="2070753.A0A3A2Z7N5"/>
<keyword evidence="1" id="KW-0805">Transcription regulation</keyword>
<feature type="compositionally biased region" description="Basic and acidic residues" evidence="5">
    <location>
        <begin position="91"/>
        <end position="100"/>
    </location>
</feature>
<feature type="region of interest" description="Disordered" evidence="5">
    <location>
        <begin position="161"/>
        <end position="198"/>
    </location>
</feature>
<dbReference type="SUPFAM" id="SSF57701">
    <property type="entry name" value="Zn2/Cys6 DNA-binding domain"/>
    <property type="match status" value="1"/>
</dbReference>
<dbReference type="GO" id="GO:0009074">
    <property type="term" value="P:aromatic amino acid family catabolic process"/>
    <property type="evidence" value="ECO:0007669"/>
    <property type="project" value="TreeGrafter"/>
</dbReference>
<keyword evidence="2" id="KW-0238">DNA-binding</keyword>
<dbReference type="GO" id="GO:0000981">
    <property type="term" value="F:DNA-binding transcription factor activity, RNA polymerase II-specific"/>
    <property type="evidence" value="ECO:0007669"/>
    <property type="project" value="InterPro"/>
</dbReference>
<evidence type="ECO:0000259" key="6">
    <source>
        <dbReference type="PROSITE" id="PS50048"/>
    </source>
</evidence>
<dbReference type="CDD" id="cd00067">
    <property type="entry name" value="GAL4"/>
    <property type="match status" value="1"/>
</dbReference>
<proteinExistence type="predicted"/>
<evidence type="ECO:0000256" key="5">
    <source>
        <dbReference type="SAM" id="MobiDB-lite"/>
    </source>
</evidence>
<dbReference type="Pfam" id="PF00172">
    <property type="entry name" value="Zn_clus"/>
    <property type="match status" value="1"/>
</dbReference>
<keyword evidence="8" id="KW-1185">Reference proteome</keyword>
<dbReference type="Proteomes" id="UP000266188">
    <property type="component" value="Unassembled WGS sequence"/>
</dbReference>
<comment type="caution">
    <text evidence="7">The sequence shown here is derived from an EMBL/GenBank/DDBJ whole genome shotgun (WGS) entry which is preliminary data.</text>
</comment>
<organism evidence="7 8">
    <name type="scientific">Aspergillus sclerotialis</name>
    <dbReference type="NCBI Taxonomy" id="2070753"/>
    <lineage>
        <taxon>Eukaryota</taxon>
        <taxon>Fungi</taxon>
        <taxon>Dikarya</taxon>
        <taxon>Ascomycota</taxon>
        <taxon>Pezizomycotina</taxon>
        <taxon>Eurotiomycetes</taxon>
        <taxon>Eurotiomycetidae</taxon>
        <taxon>Eurotiales</taxon>
        <taxon>Aspergillaceae</taxon>
        <taxon>Aspergillus</taxon>
        <taxon>Aspergillus subgen. Polypaecilum</taxon>
    </lineage>
</organism>
<dbReference type="GO" id="GO:0045944">
    <property type="term" value="P:positive regulation of transcription by RNA polymerase II"/>
    <property type="evidence" value="ECO:0007669"/>
    <property type="project" value="TreeGrafter"/>
</dbReference>
<accession>A0A3A2Z7N5</accession>
<dbReference type="Gene3D" id="4.10.240.10">
    <property type="entry name" value="Zn(2)-C6 fungal-type DNA-binding domain"/>
    <property type="match status" value="1"/>
</dbReference>
<feature type="region of interest" description="Disordered" evidence="5">
    <location>
        <begin position="61"/>
        <end position="136"/>
    </location>
</feature>
<evidence type="ECO:0000313" key="8">
    <source>
        <dbReference type="Proteomes" id="UP000266188"/>
    </source>
</evidence>
<feature type="compositionally biased region" description="Polar residues" evidence="5">
    <location>
        <begin position="101"/>
        <end position="120"/>
    </location>
</feature>
<evidence type="ECO:0000256" key="4">
    <source>
        <dbReference type="ARBA" id="ARBA00023242"/>
    </source>
</evidence>
<dbReference type="InterPro" id="IPR052780">
    <property type="entry name" value="AAA_Catabolism_Regulators"/>
</dbReference>
<dbReference type="InterPro" id="IPR036864">
    <property type="entry name" value="Zn2-C6_fun-type_DNA-bd_sf"/>
</dbReference>
<evidence type="ECO:0000256" key="3">
    <source>
        <dbReference type="ARBA" id="ARBA00023163"/>
    </source>
</evidence>
<dbReference type="GO" id="GO:0005634">
    <property type="term" value="C:nucleus"/>
    <property type="evidence" value="ECO:0007669"/>
    <property type="project" value="TreeGrafter"/>
</dbReference>
<dbReference type="GO" id="GO:0003677">
    <property type="term" value="F:DNA binding"/>
    <property type="evidence" value="ECO:0007669"/>
    <property type="project" value="UniProtKB-KW"/>
</dbReference>
<gene>
    <name evidence="7" type="ORF">PHISCL_08560</name>
</gene>
<name>A0A3A2Z7N5_9EURO</name>
<evidence type="ECO:0000256" key="2">
    <source>
        <dbReference type="ARBA" id="ARBA00023125"/>
    </source>
</evidence>
<dbReference type="OrthoDB" id="2262349at2759"/>
<dbReference type="PANTHER" id="PTHR31644:SF3">
    <property type="entry name" value="ZN(II)2CYS6 TRANSCRIPTION FACTOR (EUROFUNG)"/>
    <property type="match status" value="1"/>
</dbReference>
<evidence type="ECO:0000313" key="7">
    <source>
        <dbReference type="EMBL" id="RJE19108.1"/>
    </source>
</evidence>
<evidence type="ECO:0000256" key="1">
    <source>
        <dbReference type="ARBA" id="ARBA00023015"/>
    </source>
</evidence>
<keyword evidence="4" id="KW-0539">Nucleus</keyword>
<dbReference type="PANTHER" id="PTHR31644">
    <property type="entry name" value="TRANSCRIPTIONAL ACTIVATOR ARO80-RELATED"/>
    <property type="match status" value="1"/>
</dbReference>
<protein>
    <submittedName>
        <fullName evidence="7">C6 transcription factor</fullName>
    </submittedName>
</protein>
<dbReference type="FunFam" id="4.10.240.10:FF:000032">
    <property type="entry name" value="Related to ARO80-positive transcription regulator of ARO9 and ARO10"/>
    <property type="match status" value="1"/>
</dbReference>
<feature type="compositionally biased region" description="Polar residues" evidence="5">
    <location>
        <begin position="79"/>
        <end position="90"/>
    </location>
</feature>
<dbReference type="InterPro" id="IPR001138">
    <property type="entry name" value="Zn2Cys6_DnaBD"/>
</dbReference>
<sequence length="241" mass="26945">MEIRRPSRGGYDRTYQRAYKACISCRQRKSKCDLGTGPDGLPIGPPCTRCRREQRECVFSEKRAWERTRKRPTSDDNETSPSTRPRLSSQARDEPYDGVEHNTSPTTYSALGDNTNNSPAQDDRRSRHQSTSTLANSMMRTVVSSGNDALNILFEAAAAAHNQDNGQDEQGEREQGPSSGRETGRHSVNGKNSTVDPDVLQKAVQPVELSDASKEILNVWEACRFVKMGWFTSREAVTFID</sequence>
<keyword evidence="3" id="KW-0804">Transcription</keyword>
<dbReference type="PROSITE" id="PS50048">
    <property type="entry name" value="ZN2_CY6_FUNGAL_2"/>
    <property type="match status" value="1"/>
</dbReference>
<dbReference type="GO" id="GO:0008270">
    <property type="term" value="F:zinc ion binding"/>
    <property type="evidence" value="ECO:0007669"/>
    <property type="project" value="InterPro"/>
</dbReference>